<feature type="compositionally biased region" description="Pro residues" evidence="1">
    <location>
        <begin position="237"/>
        <end position="248"/>
    </location>
</feature>
<comment type="caution">
    <text evidence="2">The sequence shown here is derived from an EMBL/GenBank/DDBJ whole genome shotgun (WGS) entry which is preliminary data.</text>
</comment>
<feature type="region of interest" description="Disordered" evidence="1">
    <location>
        <begin position="223"/>
        <end position="295"/>
    </location>
</feature>
<evidence type="ECO:0000313" key="3">
    <source>
        <dbReference type="Proteomes" id="UP000178129"/>
    </source>
</evidence>
<feature type="compositionally biased region" description="Polar residues" evidence="1">
    <location>
        <begin position="269"/>
        <end position="286"/>
    </location>
</feature>
<dbReference type="EMBL" id="FJUW01000007">
    <property type="protein sequence ID" value="CZS93541.1"/>
    <property type="molecule type" value="Genomic_DNA"/>
</dbReference>
<protein>
    <submittedName>
        <fullName evidence="2">Uncharacterized protein</fullName>
    </submittedName>
</protein>
<evidence type="ECO:0000256" key="1">
    <source>
        <dbReference type="SAM" id="MobiDB-lite"/>
    </source>
</evidence>
<dbReference type="PANTHER" id="PTHR42084:SF1">
    <property type="entry name" value="SERINE_THREONINE-PROTEIN KINASE PPK6"/>
    <property type="match status" value="1"/>
</dbReference>
<dbReference type="InParanoid" id="A0A1E1K6D6"/>
<dbReference type="AlphaFoldDB" id="A0A1E1K6D6"/>
<dbReference type="Proteomes" id="UP000178129">
    <property type="component" value="Unassembled WGS sequence"/>
</dbReference>
<dbReference type="STRING" id="914237.A0A1E1K6D6"/>
<proteinExistence type="predicted"/>
<dbReference type="PANTHER" id="PTHR42084">
    <property type="entry name" value="YALI0E26631P"/>
    <property type="match status" value="1"/>
</dbReference>
<feature type="compositionally biased region" description="Polar residues" evidence="1">
    <location>
        <begin position="19"/>
        <end position="31"/>
    </location>
</feature>
<feature type="region of interest" description="Disordered" evidence="1">
    <location>
        <begin position="140"/>
        <end position="162"/>
    </location>
</feature>
<evidence type="ECO:0000313" key="2">
    <source>
        <dbReference type="EMBL" id="CZS93541.1"/>
    </source>
</evidence>
<reference evidence="3" key="1">
    <citation type="submission" date="2016-03" db="EMBL/GenBank/DDBJ databases">
        <authorList>
            <person name="Ploux O."/>
        </authorList>
    </citation>
    <scope>NUCLEOTIDE SEQUENCE [LARGE SCALE GENOMIC DNA]</scope>
    <source>
        <strain evidence="3">UK7</strain>
    </source>
</reference>
<gene>
    <name evidence="2" type="ORF">RCO7_10595</name>
</gene>
<sequence>MSSDLLAEFDSFYKPASDKQPTTTPASNDFSFLGTSYQSGTVSHGGQQWKPSAEHPVGSIWGNMNSIKPTVLPQSNSTGQDDVWGSFEVSVPQTKVPVQPVSIAQANYGDRGTSSASQARPAAARNSTLDVFSNNMDDLSNSRGNTGPRMEVTKTSPAQKPSYDRDILFDADEASAEIEDDDEFGDFETVATPEPVLKPRPQPQPLPSQSLINMFGATTLKDKTFKRPTDLLATPSDPSPGLPYPQAPKSPSFRERNPFGDMGPILETRQLSNVKNESRPNSTSPVTAWPNFAPPKPDPYVDSLATNNVEQEWGDFAELPSETPVLKSLRPSTGIEADAWAWDVADGVIAAKPEVNEAPPTNIPPPSVILTLFPPLFDLPQSRLFKAVADQPFSLKNRIMSDPSTISFLRAYLLIATVAARIIAGRKLRWKRDGFLSQAMKIGPVAAGGKGGMKLTGIDKSEVVREDREAADVFRVWKDQLGRLRSAVAVANTSLRDSSSHLAIPEISEAMHVRIQEGGMTAPKQCLICGLKREERIAKVDIAVEDSFGEWWIDHWGHRACKNFWQEHRSNLKGR</sequence>
<organism evidence="2 3">
    <name type="scientific">Rhynchosporium graminicola</name>
    <dbReference type="NCBI Taxonomy" id="2792576"/>
    <lineage>
        <taxon>Eukaryota</taxon>
        <taxon>Fungi</taxon>
        <taxon>Dikarya</taxon>
        <taxon>Ascomycota</taxon>
        <taxon>Pezizomycotina</taxon>
        <taxon>Leotiomycetes</taxon>
        <taxon>Helotiales</taxon>
        <taxon>Ploettnerulaceae</taxon>
        <taxon>Rhynchosporium</taxon>
    </lineage>
</organism>
<accession>A0A1E1K6D6</accession>
<keyword evidence="3" id="KW-1185">Reference proteome</keyword>
<feature type="region of interest" description="Disordered" evidence="1">
    <location>
        <begin position="12"/>
        <end position="31"/>
    </location>
</feature>
<name>A0A1E1K6D6_9HELO</name>